<dbReference type="AlphaFoldDB" id="A0A1Z4M2N7"/>
<keyword evidence="1" id="KW-0732">Signal</keyword>
<geneLocation type="plasmid" evidence="4">
    <name>Plasmid1 dna</name>
</geneLocation>
<dbReference type="InterPro" id="IPR001119">
    <property type="entry name" value="SLH_dom"/>
</dbReference>
<dbReference type="OrthoDB" id="174569at2"/>
<evidence type="ECO:0000313" key="3">
    <source>
        <dbReference type="EMBL" id="BAY87671.1"/>
    </source>
</evidence>
<feature type="domain" description="SLH" evidence="2">
    <location>
        <begin position="44"/>
        <end position="111"/>
    </location>
</feature>
<accession>A0A1Z4M2N7</accession>
<dbReference type="PROSITE" id="PS51272">
    <property type="entry name" value="SLH"/>
    <property type="match status" value="2"/>
</dbReference>
<sequence>MSSSKLTMSSVLAVSLLTIWSQQELSAYADEPVEETAETTETNYKPDTFNDISNHWSRHVINWMALNNPRSISYLKVSEKNFRPGCPITRGEWVAMSANILDFKNRPSAPGKQVANVPRCPDIPSWRCPFSDVRATESSNPPELSQYYQATFHAWRTGMISGYKNGTFRPNQPLTYTEAIASLNGGLNLVAQIDKRKKQSGEKPSIVGTDYFMNGSVMKHSWFAKPLHGALLANLVVLDWPLEFYPKASLSRGEAAVIMYLVLAYKGQASLDNPILKKEIAPNSGEYAFRRIRKAGEVDFSFSPPSFQRECNN</sequence>
<organism evidence="3 4">
    <name type="scientific">Calothrix parasitica NIES-267</name>
    <dbReference type="NCBI Taxonomy" id="1973488"/>
    <lineage>
        <taxon>Bacteria</taxon>
        <taxon>Bacillati</taxon>
        <taxon>Cyanobacteriota</taxon>
        <taxon>Cyanophyceae</taxon>
        <taxon>Nostocales</taxon>
        <taxon>Calotrichaceae</taxon>
        <taxon>Calothrix</taxon>
    </lineage>
</organism>
<dbReference type="Pfam" id="PF00395">
    <property type="entry name" value="SLH"/>
    <property type="match status" value="1"/>
</dbReference>
<feature type="chain" id="PRO_5012554714" evidence="1">
    <location>
        <begin position="30"/>
        <end position="313"/>
    </location>
</feature>
<dbReference type="Proteomes" id="UP000218418">
    <property type="component" value="Plasmid plasmid1"/>
</dbReference>
<protein>
    <submittedName>
        <fullName evidence="3">Beta-Ig-H3/fasciclin</fullName>
    </submittedName>
</protein>
<dbReference type="EMBL" id="AP018228">
    <property type="protein sequence ID" value="BAY87671.1"/>
    <property type="molecule type" value="Genomic_DNA"/>
</dbReference>
<keyword evidence="4" id="KW-1185">Reference proteome</keyword>
<keyword evidence="3" id="KW-0614">Plasmid</keyword>
<gene>
    <name evidence="3" type="ORF">NIES267_71950</name>
</gene>
<feature type="domain" description="SLH" evidence="2">
    <location>
        <begin position="134"/>
        <end position="197"/>
    </location>
</feature>
<reference evidence="3 4" key="1">
    <citation type="submission" date="2017-06" db="EMBL/GenBank/DDBJ databases">
        <title>Genome sequencing of cyanobaciteial culture collection at National Institute for Environmental Studies (NIES).</title>
        <authorList>
            <person name="Hirose Y."/>
            <person name="Shimura Y."/>
            <person name="Fujisawa T."/>
            <person name="Nakamura Y."/>
            <person name="Kawachi M."/>
        </authorList>
    </citation>
    <scope>NUCLEOTIDE SEQUENCE [LARGE SCALE GENOMIC DNA]</scope>
    <source>
        <strain evidence="3 4">NIES-267</strain>
        <plasmid evidence="4">Plasmid1 dna</plasmid>
    </source>
</reference>
<feature type="signal peptide" evidence="1">
    <location>
        <begin position="1"/>
        <end position="29"/>
    </location>
</feature>
<evidence type="ECO:0000256" key="1">
    <source>
        <dbReference type="SAM" id="SignalP"/>
    </source>
</evidence>
<evidence type="ECO:0000313" key="4">
    <source>
        <dbReference type="Proteomes" id="UP000218418"/>
    </source>
</evidence>
<proteinExistence type="predicted"/>
<evidence type="ECO:0000259" key="2">
    <source>
        <dbReference type="PROSITE" id="PS51272"/>
    </source>
</evidence>
<name>A0A1Z4M2N7_9CYAN</name>